<sequence>MLEELVSKALALGERLAMLERDVHLKLLEQARRLWVPYTPRMMDEKLEVYGVDSGWNIRLYDGFYVYAEMAAAVNERQETCHHVIKFDLMSKDQGGLTPENAVKLAAENDEHYIAERASHEADLVLVDGSLLARLRSAENLLRIGPTYAEYLYLAKSLMDRENVVFFSKYSQDSSLLKGELGDIYYFGLATSGPGYALGPTLMRDNIPITIAYVRLTEYAAPLKIEVPANVGEDHIRRIMEAQALRTVKGYPYVLYLAHRTVSVSDRLMEILCKTAGLSGLSRPREVLEI</sequence>
<reference evidence="2 4" key="2">
    <citation type="journal article" date="2011" name="Nucleic Acids Res.">
        <title>Insights into the evolution of Archaea and eukaryotic protein modifier systems revealed by the genome of a novel archaeal group.</title>
        <authorList>
            <person name="Nunoura T."/>
            <person name="Takaki Y."/>
            <person name="Kakuta J."/>
            <person name="Nishi S."/>
            <person name="Sugahara J."/>
            <person name="Kazama H."/>
            <person name="Chee G."/>
            <person name="Hattori M."/>
            <person name="Kanai A."/>
            <person name="Atomi H."/>
            <person name="Takai K."/>
            <person name="Takami H."/>
        </authorList>
    </citation>
    <scope>NUCLEOTIDE SEQUENCE [LARGE SCALE GENOMIC DNA]</scope>
</reference>
<evidence type="ECO:0000313" key="4">
    <source>
        <dbReference type="Proteomes" id="UP000008120"/>
    </source>
</evidence>
<name>E6N6R5_CALS0</name>
<dbReference type="Pfam" id="PF09376">
    <property type="entry name" value="NurA"/>
    <property type="match status" value="1"/>
</dbReference>
<dbReference type="EMBL" id="AP011851">
    <property type="protein sequence ID" value="BAJ47984.1"/>
    <property type="molecule type" value="Genomic_DNA"/>
</dbReference>
<evidence type="ECO:0000313" key="2">
    <source>
        <dbReference type="EMBL" id="BAJ47984.1"/>
    </source>
</evidence>
<dbReference type="SMART" id="SM00933">
    <property type="entry name" value="NurA"/>
    <property type="match status" value="1"/>
</dbReference>
<dbReference type="STRING" id="311458.CSUB_C0946"/>
<evidence type="ECO:0000259" key="1">
    <source>
        <dbReference type="SMART" id="SM00933"/>
    </source>
</evidence>
<dbReference type="BioCyc" id="CCAL311458:G131R-955-MONOMER"/>
<protein>
    <recommendedName>
        <fullName evidence="1">NurA domain-containing protein</fullName>
    </recommendedName>
</protein>
<dbReference type="KEGG" id="csu:CSUB_C0946"/>
<feature type="domain" description="NurA" evidence="1">
    <location>
        <begin position="47"/>
        <end position="264"/>
    </location>
</feature>
<gene>
    <name evidence="3" type="ORF">CSUB_C0946</name>
    <name evidence="2" type="ORF">HGMM_F17C01C12</name>
</gene>
<reference evidence="2 4" key="1">
    <citation type="journal article" date="2005" name="Environ. Microbiol.">
        <title>Genetic and functional properties of uncultivated thermophilic crenarchaeotes from a subsurface gold mine as revealed by analysis of genome fragments.</title>
        <authorList>
            <person name="Nunoura T."/>
            <person name="Hirayama H."/>
            <person name="Takami H."/>
            <person name="Oida H."/>
            <person name="Nishi S."/>
            <person name="Shimamura S."/>
            <person name="Suzuki Y."/>
            <person name="Inagaki F."/>
            <person name="Takai K."/>
            <person name="Nealson K.H."/>
            <person name="Horikoshi K."/>
        </authorList>
    </citation>
    <scope>NUCLEOTIDE SEQUENCE [LARGE SCALE GENOMIC DNA]</scope>
</reference>
<proteinExistence type="predicted"/>
<organism evidence="2 4">
    <name type="scientific">Caldiarchaeum subterraneum</name>
    <dbReference type="NCBI Taxonomy" id="311458"/>
    <lineage>
        <taxon>Archaea</taxon>
        <taxon>Nitrososphaerota</taxon>
        <taxon>Candidatus Caldarchaeales</taxon>
        <taxon>Candidatus Caldarchaeaceae</taxon>
        <taxon>Candidatus Caldarchaeum</taxon>
    </lineage>
</organism>
<dbReference type="EMBL" id="BA000048">
    <property type="protein sequence ID" value="BAJ50800.1"/>
    <property type="molecule type" value="Genomic_DNA"/>
</dbReference>
<evidence type="ECO:0000313" key="3">
    <source>
        <dbReference type="EMBL" id="BAJ50800.1"/>
    </source>
</evidence>
<accession>E6N6R5</accession>
<dbReference type="AlphaFoldDB" id="E6N6R5"/>
<dbReference type="Proteomes" id="UP000008120">
    <property type="component" value="Chromosome"/>
</dbReference>
<dbReference type="InterPro" id="IPR018977">
    <property type="entry name" value="NurA_domain"/>
</dbReference>